<feature type="binding site" evidence="3">
    <location>
        <position position="118"/>
    </location>
    <ligand>
        <name>Mg(2+)</name>
        <dbReference type="ChEBI" id="CHEBI:18420"/>
    </ligand>
</feature>
<dbReference type="Pfam" id="PF17837">
    <property type="entry name" value="4PPT_N"/>
    <property type="match status" value="1"/>
</dbReference>
<keyword evidence="3" id="KW-0479">Metal-binding</keyword>
<evidence type="ECO:0000259" key="4">
    <source>
        <dbReference type="Pfam" id="PF01648"/>
    </source>
</evidence>
<evidence type="ECO:0000313" key="8">
    <source>
        <dbReference type="Proteomes" id="UP000192319"/>
    </source>
</evidence>
<feature type="binding site" evidence="3">
    <location>
        <position position="119"/>
    </location>
    <ligand>
        <name>Mg(2+)</name>
        <dbReference type="ChEBI" id="CHEBI:18420"/>
    </ligand>
</feature>
<evidence type="ECO:0000313" key="7">
    <source>
        <dbReference type="EMBL" id="OQZ90483.1"/>
    </source>
</evidence>
<proteinExistence type="predicted"/>
<dbReference type="PRINTS" id="PR01399">
    <property type="entry name" value="ENTSNTHTASED"/>
</dbReference>
<feature type="binding site" evidence="2">
    <location>
        <position position="52"/>
    </location>
    <ligand>
        <name>CoA</name>
        <dbReference type="ChEBI" id="CHEBI:57287"/>
    </ligand>
</feature>
<dbReference type="Proteomes" id="UP001141650">
    <property type="component" value="Unassembled WGS sequence"/>
</dbReference>
<dbReference type="InterPro" id="IPR003542">
    <property type="entry name" value="Enbac_synth_compD-like"/>
</dbReference>
<reference evidence="6" key="3">
    <citation type="journal article" date="2022" name="BMC Genomics">
        <title>Comparative genome analysis of mycobacteria focusing on tRNA and non-coding RNA.</title>
        <authorList>
            <person name="Behra P.R.K."/>
            <person name="Pettersson B.M.F."/>
            <person name="Ramesh M."/>
            <person name="Das S."/>
            <person name="Dasgupta S."/>
            <person name="Kirsebom L.A."/>
        </authorList>
    </citation>
    <scope>NUCLEOTIDE SEQUENCE</scope>
    <source>
        <strain evidence="6">CCUG 55640</strain>
    </source>
</reference>
<feature type="binding site" evidence="2">
    <location>
        <begin position="96"/>
        <end position="97"/>
    </location>
    <ligand>
        <name>CoA</name>
        <dbReference type="ChEBI" id="CHEBI:57287"/>
    </ligand>
</feature>
<dbReference type="PANTHER" id="PTHR38096">
    <property type="entry name" value="ENTEROBACTIN SYNTHASE COMPONENT D"/>
    <property type="match status" value="1"/>
</dbReference>
<feature type="binding site" evidence="2">
    <location>
        <position position="164"/>
    </location>
    <ligand>
        <name>CoA</name>
        <dbReference type="ChEBI" id="CHEBI:57287"/>
    </ligand>
</feature>
<keyword evidence="8" id="KW-1185">Reference proteome</keyword>
<protein>
    <submittedName>
        <fullName evidence="6">4'-phosphopantetheinyl transferase</fullName>
    </submittedName>
</protein>
<dbReference type="SUPFAM" id="SSF56214">
    <property type="entry name" value="4'-phosphopantetheinyl transferase"/>
    <property type="match status" value="1"/>
</dbReference>
<feature type="domain" description="4'-phosphopantetheinyl transferase N-terminal" evidence="5">
    <location>
        <begin position="40"/>
        <end position="106"/>
    </location>
</feature>
<sequence length="232" mass="24948">MTGRTLVSSVLPDALLSSASADLAYAEAYSDPPDLAPLPEEEPLIAKSVAKRRNEFITVRHCARIALGELGVPPVPILKGDKGEPCWPDGVVGSLTHTAGYRGAVVGRAGAVRSVGIDAEPHDVLPDGVLEAISLEEERHEISTLPGDLHWDRILFCAKEATYKAWFPLTRRWLGFEDAHIVFDFDPPGRGTTGVFVSKILVDGEALSGPPLTALRGRWSVERGLVLTAIVL</sequence>
<keyword evidence="1 6" id="KW-0808">Transferase</keyword>
<reference evidence="6" key="2">
    <citation type="submission" date="2020-07" db="EMBL/GenBank/DDBJ databases">
        <authorList>
            <person name="Pettersson B.M.F."/>
            <person name="Behra P.R.K."/>
            <person name="Ramesh M."/>
            <person name="Das S."/>
            <person name="Dasgupta S."/>
            <person name="Kirsebom L.A."/>
        </authorList>
    </citation>
    <scope>NUCLEOTIDE SEQUENCE</scope>
    <source>
        <strain evidence="6">CCUG 55640</strain>
    </source>
</reference>
<gene>
    <name evidence="7" type="ORF">BST11_12950</name>
    <name evidence="6" type="ORF">H7K38_13440</name>
</gene>
<evidence type="ECO:0000313" key="9">
    <source>
        <dbReference type="Proteomes" id="UP001141650"/>
    </source>
</evidence>
<reference evidence="7 8" key="1">
    <citation type="submission" date="2017-02" db="EMBL/GenBank/DDBJ databases">
        <title>The new phylogeny of genus Mycobacterium.</title>
        <authorList>
            <person name="Tortoli E."/>
            <person name="Trovato A."/>
            <person name="Cirillo D.M."/>
        </authorList>
    </citation>
    <scope>NUCLEOTIDE SEQUENCE [LARGE SCALE GENOMIC DNA]</scope>
    <source>
        <strain evidence="7 8">DSM 45230</strain>
    </source>
</reference>
<evidence type="ECO:0000256" key="1">
    <source>
        <dbReference type="ARBA" id="ARBA00022679"/>
    </source>
</evidence>
<dbReference type="InterPro" id="IPR008278">
    <property type="entry name" value="4-PPantetheinyl_Trfase_dom"/>
</dbReference>
<dbReference type="GO" id="GO:0009366">
    <property type="term" value="C:enterobactin synthetase complex"/>
    <property type="evidence" value="ECO:0007669"/>
    <property type="project" value="InterPro"/>
</dbReference>
<accession>A0AA41XQY6</accession>
<feature type="domain" description="4'-phosphopantetheinyl transferase" evidence="4">
    <location>
        <begin position="114"/>
        <end position="189"/>
    </location>
</feature>
<organism evidence="6 9">
    <name type="scientific">Mycobacterium alsense</name>
    <dbReference type="NCBI Taxonomy" id="324058"/>
    <lineage>
        <taxon>Bacteria</taxon>
        <taxon>Bacillati</taxon>
        <taxon>Actinomycetota</taxon>
        <taxon>Actinomycetes</taxon>
        <taxon>Mycobacteriales</taxon>
        <taxon>Mycobacteriaceae</taxon>
        <taxon>Mycobacterium</taxon>
    </lineage>
</organism>
<dbReference type="GO" id="GO:0008897">
    <property type="term" value="F:holo-[acyl-carrier-protein] synthase activity"/>
    <property type="evidence" value="ECO:0007669"/>
    <property type="project" value="InterPro"/>
</dbReference>
<dbReference type="Pfam" id="PF01648">
    <property type="entry name" value="ACPS"/>
    <property type="match status" value="1"/>
</dbReference>
<evidence type="ECO:0000259" key="5">
    <source>
        <dbReference type="Pfam" id="PF17837"/>
    </source>
</evidence>
<evidence type="ECO:0000256" key="3">
    <source>
        <dbReference type="PIRSR" id="PIRSR603542-2"/>
    </source>
</evidence>
<dbReference type="RefSeq" id="WP_083138369.1">
    <property type="nucleotide sequence ID" value="NZ_JACKVH010000012.1"/>
</dbReference>
<feature type="binding site" evidence="3">
    <location>
        <position position="120"/>
    </location>
    <ligand>
        <name>Mg(2+)</name>
        <dbReference type="ChEBI" id="CHEBI:18420"/>
    </ligand>
</feature>
<dbReference type="GO" id="GO:0005886">
    <property type="term" value="C:plasma membrane"/>
    <property type="evidence" value="ECO:0007669"/>
    <property type="project" value="TreeGrafter"/>
</dbReference>
<feature type="binding site" evidence="2">
    <location>
        <position position="174"/>
    </location>
    <ligand>
        <name>CoA</name>
        <dbReference type="ChEBI" id="CHEBI:57287"/>
    </ligand>
</feature>
<feature type="binding site" evidence="2">
    <location>
        <position position="118"/>
    </location>
    <ligand>
        <name>CoA</name>
        <dbReference type="ChEBI" id="CHEBI:57287"/>
    </ligand>
</feature>
<dbReference type="GO" id="GO:0000287">
    <property type="term" value="F:magnesium ion binding"/>
    <property type="evidence" value="ECO:0007669"/>
    <property type="project" value="InterPro"/>
</dbReference>
<dbReference type="InterPro" id="IPR037143">
    <property type="entry name" value="4-PPantetheinyl_Trfase_dom_sf"/>
</dbReference>
<dbReference type="InterPro" id="IPR041354">
    <property type="entry name" value="4PPT_N"/>
</dbReference>
<comment type="cofactor">
    <cofactor evidence="3">
        <name>Mg(2+)</name>
        <dbReference type="ChEBI" id="CHEBI:18420"/>
    </cofactor>
</comment>
<feature type="binding site" evidence="2">
    <location>
        <position position="60"/>
    </location>
    <ligand>
        <name>CoA</name>
        <dbReference type="ChEBI" id="CHEBI:57287"/>
    </ligand>
</feature>
<evidence type="ECO:0000256" key="2">
    <source>
        <dbReference type="PIRSR" id="PIRSR603542-1"/>
    </source>
</evidence>
<dbReference type="GO" id="GO:0009239">
    <property type="term" value="P:enterobactin biosynthetic process"/>
    <property type="evidence" value="ECO:0007669"/>
    <property type="project" value="InterPro"/>
</dbReference>
<dbReference type="EMBL" id="MVHD01000018">
    <property type="protein sequence ID" value="OQZ90483.1"/>
    <property type="molecule type" value="Genomic_DNA"/>
</dbReference>
<name>A0AA41XQY6_9MYCO</name>
<dbReference type="Proteomes" id="UP000192319">
    <property type="component" value="Unassembled WGS sequence"/>
</dbReference>
<evidence type="ECO:0000313" key="6">
    <source>
        <dbReference type="EMBL" id="MCV7379652.1"/>
    </source>
</evidence>
<keyword evidence="3" id="KW-0460">Magnesium</keyword>
<dbReference type="PANTHER" id="PTHR38096:SF1">
    <property type="entry name" value="ENTEROBACTIN SYNTHASE COMPONENT D"/>
    <property type="match status" value="1"/>
</dbReference>
<dbReference type="AlphaFoldDB" id="A0AA41XQY6"/>
<comment type="caution">
    <text evidence="6">The sequence shown here is derived from an EMBL/GenBank/DDBJ whole genome shotgun (WGS) entry which is preliminary data.</text>
</comment>
<dbReference type="EMBL" id="JACKVH010000012">
    <property type="protein sequence ID" value="MCV7379652.1"/>
    <property type="molecule type" value="Genomic_DNA"/>
</dbReference>
<feature type="binding site" evidence="2">
    <location>
        <position position="160"/>
    </location>
    <ligand>
        <name>CoA</name>
        <dbReference type="ChEBI" id="CHEBI:57287"/>
    </ligand>
</feature>